<dbReference type="Gene3D" id="3.40.50.1400">
    <property type="match status" value="1"/>
</dbReference>
<dbReference type="PANTHER" id="PTHR33542">
    <property type="entry name" value="SIROHYDROCHLORIN FERROCHELATASE, CHLOROPLASTIC"/>
    <property type="match status" value="1"/>
</dbReference>
<dbReference type="RefSeq" id="WP_092232780.1">
    <property type="nucleotide sequence ID" value="NZ_FNLL01000004.1"/>
</dbReference>
<reference evidence="4" key="1">
    <citation type="submission" date="2016-10" db="EMBL/GenBank/DDBJ databases">
        <authorList>
            <person name="Varghese N."/>
            <person name="Submissions S."/>
        </authorList>
    </citation>
    <scope>NUCLEOTIDE SEQUENCE [LARGE SCALE GENOMIC DNA]</scope>
    <source>
        <strain evidence="4">DSM 3384</strain>
    </source>
</reference>
<evidence type="ECO:0000256" key="2">
    <source>
        <dbReference type="ARBA" id="ARBA00023239"/>
    </source>
</evidence>
<dbReference type="GO" id="GO:0046872">
    <property type="term" value="F:metal ion binding"/>
    <property type="evidence" value="ECO:0007669"/>
    <property type="project" value="UniProtKB-KW"/>
</dbReference>
<evidence type="ECO:0000313" key="3">
    <source>
        <dbReference type="EMBL" id="SDU09593.1"/>
    </source>
</evidence>
<dbReference type="PANTHER" id="PTHR33542:SF3">
    <property type="entry name" value="SIROHYDROCHLORIN FERROCHELATASE, CHLOROPLASTIC"/>
    <property type="match status" value="1"/>
</dbReference>
<keyword evidence="2" id="KW-0456">Lyase</keyword>
<accession>A0A1H2FQC7</accession>
<dbReference type="GO" id="GO:0016829">
    <property type="term" value="F:lyase activity"/>
    <property type="evidence" value="ECO:0007669"/>
    <property type="project" value="UniProtKB-KW"/>
</dbReference>
<dbReference type="EMBL" id="FNLL01000004">
    <property type="protein sequence ID" value="SDU09593.1"/>
    <property type="molecule type" value="Genomic_DNA"/>
</dbReference>
<dbReference type="InterPro" id="IPR050963">
    <property type="entry name" value="Sirohydro_Cobaltochel/CbiX"/>
</dbReference>
<dbReference type="CDD" id="cd03416">
    <property type="entry name" value="CbiX_SirB_N"/>
    <property type="match status" value="1"/>
</dbReference>
<dbReference type="InterPro" id="IPR002762">
    <property type="entry name" value="CbiX-like"/>
</dbReference>
<proteinExistence type="predicted"/>
<gene>
    <name evidence="3" type="ORF">SAMN04487931_104285</name>
</gene>
<dbReference type="AlphaFoldDB" id="A0A1H2FQC7"/>
<dbReference type="Pfam" id="PF01903">
    <property type="entry name" value="CbiX"/>
    <property type="match status" value="1"/>
</dbReference>
<name>A0A1H2FQC7_9BACT</name>
<keyword evidence="1" id="KW-0479">Metal-binding</keyword>
<sequence length="120" mass="13299">MKALIIAAHGSRKKESNLEIASLVERLSKKTSGSFDMVVHAFLQFADPLIEKKIDELVEKGVKKLVIFPFFLGSGSHILVDIPELVKKAQATHGHVEFQLTRHLGKIEAIEDLILNEVTG</sequence>
<protein>
    <submittedName>
        <fullName evidence="3">Sirohydrochlorin cobaltochelatase</fullName>
    </submittedName>
</protein>
<keyword evidence="4" id="KW-1185">Reference proteome</keyword>
<evidence type="ECO:0000256" key="1">
    <source>
        <dbReference type="ARBA" id="ARBA00022723"/>
    </source>
</evidence>
<dbReference type="Proteomes" id="UP000199608">
    <property type="component" value="Unassembled WGS sequence"/>
</dbReference>
<evidence type="ECO:0000313" key="4">
    <source>
        <dbReference type="Proteomes" id="UP000199608"/>
    </source>
</evidence>
<dbReference type="SUPFAM" id="SSF53800">
    <property type="entry name" value="Chelatase"/>
    <property type="match status" value="1"/>
</dbReference>
<organism evidence="3 4">
    <name type="scientific">Desulfobacula phenolica</name>
    <dbReference type="NCBI Taxonomy" id="90732"/>
    <lineage>
        <taxon>Bacteria</taxon>
        <taxon>Pseudomonadati</taxon>
        <taxon>Thermodesulfobacteriota</taxon>
        <taxon>Desulfobacteria</taxon>
        <taxon>Desulfobacterales</taxon>
        <taxon>Desulfobacteraceae</taxon>
        <taxon>Desulfobacula</taxon>
    </lineage>
</organism>